<proteinExistence type="predicted"/>
<dbReference type="AlphaFoldDB" id="A0A0K1QAU5"/>
<dbReference type="KEGG" id="llu:AKJ09_09574"/>
<sequence length="276" mass="29167">MRMVSFPSSFGWLARVGLLTALVACGSRDGDPHSNQGVIPNPAGKDMRIRDVTNPTLDNHPKSLDSVTVSGAAVVAVDTFDETGDGKSTGTIYVQDLGSQEPYSGISLFAPTFVPGNLRVGAGDVLDLSGQYQENTHIGSANFAPGAILAQLARPTATFRFDGENTEPVDIDVEDLTDFDKGRKWLGMVVRVHDVKLQAALTGSSGRLSSRMRPEFPGVANGCDAPFPKAPAVVNELADIGSLNLDAGTQVKSITGVVTFFCNLHLAPRTLADIEP</sequence>
<keyword evidence="2" id="KW-1185">Reference proteome</keyword>
<dbReference type="Proteomes" id="UP000064967">
    <property type="component" value="Chromosome"/>
</dbReference>
<evidence type="ECO:0000313" key="1">
    <source>
        <dbReference type="EMBL" id="AKV02911.1"/>
    </source>
</evidence>
<reference evidence="1 2" key="1">
    <citation type="submission" date="2015-08" db="EMBL/GenBank/DDBJ databases">
        <authorList>
            <person name="Babu N.S."/>
            <person name="Beckwith C.J."/>
            <person name="Beseler K.G."/>
            <person name="Brison A."/>
            <person name="Carone J.V."/>
            <person name="Caskin T.P."/>
            <person name="Diamond M."/>
            <person name="Durham M.E."/>
            <person name="Foxe J.M."/>
            <person name="Go M."/>
            <person name="Henderson B.A."/>
            <person name="Jones I.B."/>
            <person name="McGettigan J.A."/>
            <person name="Micheletti S.J."/>
            <person name="Nasrallah M.E."/>
            <person name="Ortiz D."/>
            <person name="Piller C.R."/>
            <person name="Privatt S.R."/>
            <person name="Schneider S.L."/>
            <person name="Sharp S."/>
            <person name="Smith T.C."/>
            <person name="Stanton J.D."/>
            <person name="Ullery H.E."/>
            <person name="Wilson R.J."/>
            <person name="Serrano M.G."/>
            <person name="Buck G."/>
            <person name="Lee V."/>
            <person name="Wang Y."/>
            <person name="Carvalho R."/>
            <person name="Voegtly L."/>
            <person name="Shi R."/>
            <person name="Duckworth R."/>
            <person name="Johnson A."/>
            <person name="Loviza R."/>
            <person name="Walstead R."/>
            <person name="Shah Z."/>
            <person name="Kiflezghi M."/>
            <person name="Wade K."/>
            <person name="Ball S.L."/>
            <person name="Bradley K.W."/>
            <person name="Asai D.J."/>
            <person name="Bowman C.A."/>
            <person name="Russell D.A."/>
            <person name="Pope W.H."/>
            <person name="Jacobs-Sera D."/>
            <person name="Hendrix R.W."/>
            <person name="Hatfull G.F."/>
        </authorList>
    </citation>
    <scope>NUCLEOTIDE SEQUENCE [LARGE SCALE GENOMIC DNA]</scope>
    <source>
        <strain evidence="1 2">DSM 27648</strain>
    </source>
</reference>
<name>A0A0K1QAU5_9BACT</name>
<evidence type="ECO:0000313" key="2">
    <source>
        <dbReference type="Proteomes" id="UP000064967"/>
    </source>
</evidence>
<organism evidence="1 2">
    <name type="scientific">Labilithrix luteola</name>
    <dbReference type="NCBI Taxonomy" id="1391654"/>
    <lineage>
        <taxon>Bacteria</taxon>
        <taxon>Pseudomonadati</taxon>
        <taxon>Myxococcota</taxon>
        <taxon>Polyangia</taxon>
        <taxon>Polyangiales</taxon>
        <taxon>Labilitrichaceae</taxon>
        <taxon>Labilithrix</taxon>
    </lineage>
</organism>
<protein>
    <submittedName>
        <fullName evidence="1">Uncharacterized protein</fullName>
    </submittedName>
</protein>
<gene>
    <name evidence="1" type="ORF">AKJ09_09574</name>
</gene>
<accession>A0A0K1QAU5</accession>
<dbReference type="EMBL" id="CP012333">
    <property type="protein sequence ID" value="AKV02911.1"/>
    <property type="molecule type" value="Genomic_DNA"/>
</dbReference>
<dbReference type="STRING" id="1391654.AKJ09_09574"/>
<dbReference type="RefSeq" id="WP_169928353.1">
    <property type="nucleotide sequence ID" value="NZ_CP012333.1"/>
</dbReference>